<dbReference type="PANTHER" id="PTHR22941">
    <property type="entry name" value="SERPENTINE RECEPTOR"/>
    <property type="match status" value="1"/>
</dbReference>
<reference evidence="2" key="1">
    <citation type="journal article" date="2008" name="Nat. Genet.">
        <title>The Pristionchus pacificus genome provides a unique perspective on nematode lifestyle and parasitism.</title>
        <authorList>
            <person name="Dieterich C."/>
            <person name="Clifton S.W."/>
            <person name="Schuster L.N."/>
            <person name="Chinwalla A."/>
            <person name="Delehaunty K."/>
            <person name="Dinkelacker I."/>
            <person name="Fulton L."/>
            <person name="Fulton R."/>
            <person name="Godfrey J."/>
            <person name="Minx P."/>
            <person name="Mitreva M."/>
            <person name="Roeseler W."/>
            <person name="Tian H."/>
            <person name="Witte H."/>
            <person name="Yang S.P."/>
            <person name="Wilson R.K."/>
            <person name="Sommer R.J."/>
        </authorList>
    </citation>
    <scope>NUCLEOTIDE SEQUENCE [LARGE SCALE GENOMIC DNA]</scope>
    <source>
        <strain evidence="2">PS312</strain>
    </source>
</reference>
<keyword evidence="2" id="KW-1185">Reference proteome</keyword>
<sequence length="336" mass="38239">MLFTSIPVGVLVSFDNDHRNKGYKIYELSVQVSSILAEIWIVMGIPIFLLNHGVVYCAGYVPFDMSSSLYACIYAAFFFETSNSYASCMYYRRNIIVFNGKLSQWKKIGVLSLLRFSSVITVVAMYLLVQRIQIPREMSSKDLLWLIDYPCVMYIIFNGYAIALVIGWSFKAFNNIFILFSWAIPLVIFFLRLLFESLFEVKRGRKIHSIANTAYQRRAVIAILLQAIIPSLTYVIPILTEVIILVYSSLIGVRTSLQNERSMKIMLSVVDRCISVAIVSATIFSLITLHSIVHSITTVVSSSSLRRKVKRIVWRKKNSRLIASWTSPPAIAITIH</sequence>
<dbReference type="EnsemblMetazoa" id="PPA40540.1">
    <property type="protein sequence ID" value="PPA40540.1"/>
    <property type="gene ID" value="WBGene00278909"/>
</dbReference>
<dbReference type="InterPro" id="IPR053220">
    <property type="entry name" value="Nematode_rcpt-like_serp_H"/>
</dbReference>
<name>A0A2A6C2M4_PRIPA</name>
<evidence type="ECO:0000313" key="1">
    <source>
        <dbReference type="EnsemblMetazoa" id="PPA40540.1"/>
    </source>
</evidence>
<accession>A0A8R1Z004</accession>
<gene>
    <name evidence="1" type="primary">WBGene00278909</name>
</gene>
<dbReference type="Pfam" id="PF10318">
    <property type="entry name" value="7TM_GPCR_Srh"/>
    <property type="match status" value="1"/>
</dbReference>
<organism evidence="1 2">
    <name type="scientific">Pristionchus pacificus</name>
    <name type="common">Parasitic nematode worm</name>
    <dbReference type="NCBI Taxonomy" id="54126"/>
    <lineage>
        <taxon>Eukaryota</taxon>
        <taxon>Metazoa</taxon>
        <taxon>Ecdysozoa</taxon>
        <taxon>Nematoda</taxon>
        <taxon>Chromadorea</taxon>
        <taxon>Rhabditida</taxon>
        <taxon>Rhabditina</taxon>
        <taxon>Diplogasteromorpha</taxon>
        <taxon>Diplogasteroidea</taxon>
        <taxon>Neodiplogasteridae</taxon>
        <taxon>Pristionchus</taxon>
    </lineage>
</organism>
<dbReference type="PANTHER" id="PTHR22941:SF26">
    <property type="entry name" value="SERPENTINE RECEPTOR, CLASS H"/>
    <property type="match status" value="1"/>
</dbReference>
<dbReference type="InterPro" id="IPR019422">
    <property type="entry name" value="7TM_GPCR_serpentine_rcpt_Srh"/>
</dbReference>
<proteinExistence type="predicted"/>
<reference evidence="1" key="2">
    <citation type="submission" date="2022-06" db="UniProtKB">
        <authorList>
            <consortium name="EnsemblMetazoa"/>
        </authorList>
    </citation>
    <scope>IDENTIFICATION</scope>
    <source>
        <strain evidence="1">PS312</strain>
    </source>
</reference>
<evidence type="ECO:0000313" key="2">
    <source>
        <dbReference type="Proteomes" id="UP000005239"/>
    </source>
</evidence>
<accession>A0A2A6C2M4</accession>
<dbReference type="AlphaFoldDB" id="A0A2A6C2M4"/>
<protein>
    <submittedName>
        <fullName evidence="1">G protein-coupled receptor</fullName>
    </submittedName>
</protein>
<dbReference type="Proteomes" id="UP000005239">
    <property type="component" value="Unassembled WGS sequence"/>
</dbReference>